<keyword evidence="4" id="KW-1185">Reference proteome</keyword>
<dbReference type="EMBL" id="JAANYN010000006">
    <property type="protein sequence ID" value="NHE58245.1"/>
    <property type="molecule type" value="Genomic_DNA"/>
</dbReference>
<comment type="caution">
    <text evidence="3">The sequence shown here is derived from an EMBL/GenBank/DDBJ whole genome shotgun (WGS) entry which is preliminary data.</text>
</comment>
<protein>
    <submittedName>
        <fullName evidence="3">TIM barrel protein</fullName>
    </submittedName>
</protein>
<organism evidence="3 4">
    <name type="scientific">Cyclobacterium plantarum</name>
    <dbReference type="NCBI Taxonomy" id="2716263"/>
    <lineage>
        <taxon>Bacteria</taxon>
        <taxon>Pseudomonadati</taxon>
        <taxon>Bacteroidota</taxon>
        <taxon>Cytophagia</taxon>
        <taxon>Cytophagales</taxon>
        <taxon>Cyclobacteriaceae</taxon>
        <taxon>Cyclobacterium</taxon>
    </lineage>
</organism>
<dbReference type="Pfam" id="PF01261">
    <property type="entry name" value="AP_endonuc_2"/>
    <property type="match status" value="1"/>
</dbReference>
<evidence type="ECO:0000259" key="2">
    <source>
        <dbReference type="Pfam" id="PF01261"/>
    </source>
</evidence>
<feature type="domain" description="Xylose isomerase-like TIM barrel" evidence="2">
    <location>
        <begin position="62"/>
        <end position="276"/>
    </location>
</feature>
<reference evidence="3 4" key="1">
    <citation type="submission" date="2020-03" db="EMBL/GenBank/DDBJ databases">
        <title>Cyclobacterium plantarum sp. nov., a marine bacterium isolated from a coastal-marine wetland.</title>
        <authorList>
            <person name="Sanchez-Porro C."/>
            <person name="Ventosa A."/>
            <person name="Amoozegar M."/>
        </authorList>
    </citation>
    <scope>NUCLEOTIDE SEQUENCE [LARGE SCALE GENOMIC DNA]</scope>
    <source>
        <strain evidence="3 4">GBPx2</strain>
    </source>
</reference>
<evidence type="ECO:0000313" key="4">
    <source>
        <dbReference type="Proteomes" id="UP000649799"/>
    </source>
</evidence>
<dbReference type="InterPro" id="IPR050312">
    <property type="entry name" value="IolE/XylAMocC-like"/>
</dbReference>
<keyword evidence="1" id="KW-0732">Signal</keyword>
<dbReference type="PANTHER" id="PTHR12110">
    <property type="entry name" value="HYDROXYPYRUVATE ISOMERASE"/>
    <property type="match status" value="1"/>
</dbReference>
<dbReference type="InterPro" id="IPR036237">
    <property type="entry name" value="Xyl_isomerase-like_sf"/>
</dbReference>
<feature type="chain" id="PRO_5047386056" evidence="1">
    <location>
        <begin position="35"/>
        <end position="296"/>
    </location>
</feature>
<dbReference type="InterPro" id="IPR006311">
    <property type="entry name" value="TAT_signal"/>
</dbReference>
<gene>
    <name evidence="3" type="ORF">G9Q97_15645</name>
</gene>
<dbReference type="RefSeq" id="WP_166148436.1">
    <property type="nucleotide sequence ID" value="NZ_JAANYN010000006.1"/>
</dbReference>
<proteinExistence type="predicted"/>
<feature type="signal peptide" evidence="1">
    <location>
        <begin position="1"/>
        <end position="34"/>
    </location>
</feature>
<sequence length="296" mass="33186">MKNNQNNRRNFLKKSMLSGLAMGTLGSWSLPATAGMKVSKMNFGLVTYLWGKDWSLAELISNCEKTGYEGVELRTEHAHGVEAHLSKAERKEIRSRFEDSPVSCVGYGSNFEYHSTDPALVVENIRQTKAYIQLCDDIGATGIKVKPNTLPEGVSREKTIAQIAKSLSEVGEFGADHGQLVRVEVHGRITQQLPVMKAIFDQVTSSNVKICWNSNDTDLMEPGLEANFNMVKKWLGDTTHVRAFDENDYPYQDLFRLLDQANYQGWILLEAHSNPADKVASMVAQKQMFENYISSL</sequence>
<evidence type="ECO:0000256" key="1">
    <source>
        <dbReference type="SAM" id="SignalP"/>
    </source>
</evidence>
<dbReference type="InterPro" id="IPR013022">
    <property type="entry name" value="Xyl_isomerase-like_TIM-brl"/>
</dbReference>
<accession>A0ABX0H8M6</accession>
<dbReference type="Gene3D" id="3.20.20.150">
    <property type="entry name" value="Divalent-metal-dependent TIM barrel enzymes"/>
    <property type="match status" value="1"/>
</dbReference>
<dbReference type="SUPFAM" id="SSF51658">
    <property type="entry name" value="Xylose isomerase-like"/>
    <property type="match status" value="1"/>
</dbReference>
<name>A0ABX0H8M6_9BACT</name>
<dbReference type="PROSITE" id="PS51318">
    <property type="entry name" value="TAT"/>
    <property type="match status" value="1"/>
</dbReference>
<evidence type="ECO:0000313" key="3">
    <source>
        <dbReference type="EMBL" id="NHE58245.1"/>
    </source>
</evidence>
<dbReference type="Proteomes" id="UP000649799">
    <property type="component" value="Unassembled WGS sequence"/>
</dbReference>